<dbReference type="Pfam" id="PF00462">
    <property type="entry name" value="Glutaredoxin"/>
    <property type="match status" value="1"/>
</dbReference>
<dbReference type="InterPro" id="IPR051548">
    <property type="entry name" value="Grx-like_ET"/>
</dbReference>
<evidence type="ECO:0000313" key="3">
    <source>
        <dbReference type="Proteomes" id="UP000560000"/>
    </source>
</evidence>
<dbReference type="GO" id="GO:0009055">
    <property type="term" value="F:electron transfer activity"/>
    <property type="evidence" value="ECO:0007669"/>
    <property type="project" value="TreeGrafter"/>
</dbReference>
<evidence type="ECO:0000259" key="1">
    <source>
        <dbReference type="Pfam" id="PF00462"/>
    </source>
</evidence>
<dbReference type="OrthoDB" id="8991911at2"/>
<dbReference type="RefSeq" id="WP_152569381.1">
    <property type="nucleotide sequence ID" value="NZ_JACHET010000001.1"/>
</dbReference>
<reference evidence="2 3" key="1">
    <citation type="submission" date="2020-08" db="EMBL/GenBank/DDBJ databases">
        <title>Genomic Encyclopedia of Type Strains, Phase IV (KMG-IV): sequencing the most valuable type-strain genomes for metagenomic binning, comparative biology and taxonomic classification.</title>
        <authorList>
            <person name="Goeker M."/>
        </authorList>
    </citation>
    <scope>NUCLEOTIDE SEQUENCE [LARGE SCALE GENOMIC DNA]</scope>
    <source>
        <strain evidence="2 3">DSM 107085</strain>
    </source>
</reference>
<dbReference type="SUPFAM" id="SSF52833">
    <property type="entry name" value="Thioredoxin-like"/>
    <property type="match status" value="1"/>
</dbReference>
<dbReference type="CDD" id="cd02976">
    <property type="entry name" value="NrdH"/>
    <property type="match status" value="1"/>
</dbReference>
<accession>A0A841KIX2</accession>
<evidence type="ECO:0000313" key="2">
    <source>
        <dbReference type="EMBL" id="MBB6185136.1"/>
    </source>
</evidence>
<dbReference type="PANTHER" id="PTHR34386:SF1">
    <property type="entry name" value="GLUTAREDOXIN-LIKE PROTEIN NRDH"/>
    <property type="match status" value="1"/>
</dbReference>
<protein>
    <submittedName>
        <fullName evidence="2">Glutaredoxin</fullName>
    </submittedName>
</protein>
<proteinExistence type="predicted"/>
<dbReference type="PANTHER" id="PTHR34386">
    <property type="entry name" value="GLUTAREDOXIN"/>
    <property type="match status" value="1"/>
</dbReference>
<feature type="domain" description="Glutaredoxin" evidence="1">
    <location>
        <begin position="54"/>
        <end position="107"/>
    </location>
</feature>
<dbReference type="AlphaFoldDB" id="A0A841KIX2"/>
<dbReference type="Gene3D" id="3.40.30.10">
    <property type="entry name" value="Glutaredoxin"/>
    <property type="match status" value="1"/>
</dbReference>
<dbReference type="PROSITE" id="PS51354">
    <property type="entry name" value="GLUTAREDOXIN_2"/>
    <property type="match status" value="1"/>
</dbReference>
<dbReference type="EMBL" id="JACHET010000001">
    <property type="protein sequence ID" value="MBB6185136.1"/>
    <property type="molecule type" value="Genomic_DNA"/>
</dbReference>
<sequence>MNIKSMAIVVAFLVLGLGAGWYGGPMVARWMHPEKPRVQVGDFRHQLPADGPRVVMYSLSTCPHCRDARAYFKAHGIAYVDREIDKSDAALQAFKQLHERGVPVIFTPSHEVRGFDREGLTTALRKDGLLAP</sequence>
<dbReference type="Proteomes" id="UP000560000">
    <property type="component" value="Unassembled WGS sequence"/>
</dbReference>
<dbReference type="GO" id="GO:0045454">
    <property type="term" value="P:cell redox homeostasis"/>
    <property type="evidence" value="ECO:0007669"/>
    <property type="project" value="TreeGrafter"/>
</dbReference>
<dbReference type="InterPro" id="IPR036249">
    <property type="entry name" value="Thioredoxin-like_sf"/>
</dbReference>
<organism evidence="2 3">
    <name type="scientific">Oleiagrimonas soli</name>
    <dbReference type="NCBI Taxonomy" id="1543381"/>
    <lineage>
        <taxon>Bacteria</taxon>
        <taxon>Pseudomonadati</taxon>
        <taxon>Pseudomonadota</taxon>
        <taxon>Gammaproteobacteria</taxon>
        <taxon>Lysobacterales</taxon>
        <taxon>Rhodanobacteraceae</taxon>
        <taxon>Oleiagrimonas</taxon>
    </lineage>
</organism>
<name>A0A841KIX2_9GAMM</name>
<comment type="caution">
    <text evidence="2">The sequence shown here is derived from an EMBL/GenBank/DDBJ whole genome shotgun (WGS) entry which is preliminary data.</text>
</comment>
<gene>
    <name evidence="2" type="ORF">HNQ86_002481</name>
</gene>
<dbReference type="InterPro" id="IPR002109">
    <property type="entry name" value="Glutaredoxin"/>
</dbReference>